<keyword evidence="2" id="KW-0808">Transferase</keyword>
<dbReference type="Pfam" id="PF08100">
    <property type="entry name" value="Dimerisation"/>
    <property type="match status" value="1"/>
</dbReference>
<dbReference type="InterPro" id="IPR036388">
    <property type="entry name" value="WH-like_DNA-bd_sf"/>
</dbReference>
<dbReference type="EMBL" id="CAKOAT010216265">
    <property type="protein sequence ID" value="CAH8356258.1"/>
    <property type="molecule type" value="Genomic_DNA"/>
</dbReference>
<feature type="domain" description="O-methyltransferase dimerisation" evidence="5">
    <location>
        <begin position="36"/>
        <end position="134"/>
    </location>
</feature>
<organism evidence="6 7">
    <name type="scientific">Eruca vesicaria subsp. sativa</name>
    <name type="common">Garden rocket</name>
    <name type="synonym">Eruca sativa</name>
    <dbReference type="NCBI Taxonomy" id="29727"/>
    <lineage>
        <taxon>Eukaryota</taxon>
        <taxon>Viridiplantae</taxon>
        <taxon>Streptophyta</taxon>
        <taxon>Embryophyta</taxon>
        <taxon>Tracheophyta</taxon>
        <taxon>Spermatophyta</taxon>
        <taxon>Magnoliopsida</taxon>
        <taxon>eudicotyledons</taxon>
        <taxon>Gunneridae</taxon>
        <taxon>Pentapetalae</taxon>
        <taxon>rosids</taxon>
        <taxon>malvids</taxon>
        <taxon>Brassicales</taxon>
        <taxon>Brassicaceae</taxon>
        <taxon>Brassiceae</taxon>
        <taxon>Eruca</taxon>
    </lineage>
</organism>
<evidence type="ECO:0000313" key="6">
    <source>
        <dbReference type="EMBL" id="CAH8356258.1"/>
    </source>
</evidence>
<dbReference type="Gene3D" id="1.10.10.10">
    <property type="entry name" value="Winged helix-like DNA-binding domain superfamily/Winged helix DNA-binding domain"/>
    <property type="match status" value="1"/>
</dbReference>
<feature type="domain" description="O-methyltransferase C-terminal" evidence="4">
    <location>
        <begin position="157"/>
        <end position="282"/>
    </location>
</feature>
<protein>
    <recommendedName>
        <fullName evidence="8">Caffeic acid O-methyltransferase</fullName>
    </recommendedName>
</protein>
<evidence type="ECO:0000259" key="4">
    <source>
        <dbReference type="Pfam" id="PF00891"/>
    </source>
</evidence>
<dbReference type="PIRSF" id="PIRSF005739">
    <property type="entry name" value="O-mtase"/>
    <property type="match status" value="1"/>
</dbReference>
<comment type="caution">
    <text evidence="6">The sequence shown here is derived from an EMBL/GenBank/DDBJ whole genome shotgun (WGS) entry which is preliminary data.</text>
</comment>
<keyword evidence="7" id="KW-1185">Reference proteome</keyword>
<dbReference type="Gene3D" id="3.40.50.150">
    <property type="entry name" value="Vaccinia Virus protein VP39"/>
    <property type="match status" value="1"/>
</dbReference>
<dbReference type="GO" id="GO:0008168">
    <property type="term" value="F:methyltransferase activity"/>
    <property type="evidence" value="ECO:0007669"/>
    <property type="project" value="UniProtKB-KW"/>
</dbReference>
<dbReference type="InterPro" id="IPR036390">
    <property type="entry name" value="WH_DNA-bd_sf"/>
</dbReference>
<evidence type="ECO:0008006" key="8">
    <source>
        <dbReference type="Google" id="ProtNLM"/>
    </source>
</evidence>
<evidence type="ECO:0000256" key="2">
    <source>
        <dbReference type="ARBA" id="ARBA00022679"/>
    </source>
</evidence>
<evidence type="ECO:0000256" key="1">
    <source>
        <dbReference type="ARBA" id="ARBA00022603"/>
    </source>
</evidence>
<dbReference type="PROSITE" id="PS51683">
    <property type="entry name" value="SAM_OMT_II"/>
    <property type="match status" value="1"/>
</dbReference>
<evidence type="ECO:0000259" key="5">
    <source>
        <dbReference type="Pfam" id="PF08100"/>
    </source>
</evidence>
<dbReference type="Proteomes" id="UP001642260">
    <property type="component" value="Unassembled WGS sequence"/>
</dbReference>
<evidence type="ECO:0000313" key="7">
    <source>
        <dbReference type="Proteomes" id="UP001642260"/>
    </source>
</evidence>
<dbReference type="InterPro" id="IPR012967">
    <property type="entry name" value="COMT_dimerisation"/>
</dbReference>
<dbReference type="GO" id="GO:0032259">
    <property type="term" value="P:methylation"/>
    <property type="evidence" value="ECO:0007669"/>
    <property type="project" value="UniProtKB-KW"/>
</dbReference>
<dbReference type="InterPro" id="IPR016461">
    <property type="entry name" value="COMT-like"/>
</dbReference>
<dbReference type="AlphaFoldDB" id="A0ABC8KCP1"/>
<gene>
    <name evidence="6" type="ORF">ERUC_LOCUS22013</name>
</gene>
<accession>A0ABC8KCP1</accession>
<dbReference type="Pfam" id="PF00891">
    <property type="entry name" value="Methyltransf_2"/>
    <property type="match status" value="1"/>
</dbReference>
<dbReference type="PANTHER" id="PTHR11746">
    <property type="entry name" value="O-METHYLTRANSFERASE"/>
    <property type="match status" value="1"/>
</dbReference>
<dbReference type="SUPFAM" id="SSF53335">
    <property type="entry name" value="S-adenosyl-L-methionine-dependent methyltransferases"/>
    <property type="match status" value="1"/>
</dbReference>
<keyword evidence="1" id="KW-0489">Methyltransferase</keyword>
<dbReference type="FunFam" id="1.10.10.10:FF:000357">
    <property type="entry name" value="Caffeic acid 3-O-methyltransferase"/>
    <property type="match status" value="1"/>
</dbReference>
<reference evidence="6 7" key="1">
    <citation type="submission" date="2022-03" db="EMBL/GenBank/DDBJ databases">
        <authorList>
            <person name="Macdonald S."/>
            <person name="Ahmed S."/>
            <person name="Newling K."/>
        </authorList>
    </citation>
    <scope>NUCLEOTIDE SEQUENCE [LARGE SCALE GENOMIC DNA]</scope>
</reference>
<name>A0ABC8KCP1_ERUVS</name>
<evidence type="ECO:0000256" key="3">
    <source>
        <dbReference type="ARBA" id="ARBA00022691"/>
    </source>
</evidence>
<proteinExistence type="predicted"/>
<dbReference type="InterPro" id="IPR029063">
    <property type="entry name" value="SAM-dependent_MTases_sf"/>
</dbReference>
<dbReference type="SUPFAM" id="SSF46785">
    <property type="entry name" value="Winged helix' DNA-binding domain"/>
    <property type="match status" value="1"/>
</dbReference>
<sequence length="317" mass="34921">MSNHFQGPVTTNPKHVLTKEEQAADENMASLQAESIANTVAFPMVLIAALQLGVIDTIVAAGNGAWLSPSEITFSLPTKPMNPEAPVLLDRMLRLLVSHSMLKCRIVESRENGRTGKMERVYAAEPVCKYFLKDSEGSGSLASLLIMLHDKVIIKTWTKLKDVILEGRDAFSNAHGMRIFEYINMDKRFSGIFHQAMSESSTMVMKKVLEVYRGFEGVKTLVDVGGANGTILGLITSKYPHIKGVNFDLAQVLTNAPFYPGVEHVSGDMFTEVPKGDAVFMKFFIPTTTRTLTNHIHTESVMCTTAPSLHLLSHQGH</sequence>
<dbReference type="InterPro" id="IPR001077">
    <property type="entry name" value="COMT_C"/>
</dbReference>
<keyword evidence="3" id="KW-0949">S-adenosyl-L-methionine</keyword>